<evidence type="ECO:0000313" key="1">
    <source>
        <dbReference type="EMBL" id="HHJ63269.1"/>
    </source>
</evidence>
<protein>
    <submittedName>
        <fullName evidence="1">Uncharacterized protein</fullName>
    </submittedName>
</protein>
<dbReference type="EMBL" id="DRNB01000001">
    <property type="protein sequence ID" value="HHJ63269.1"/>
    <property type="molecule type" value="Genomic_DNA"/>
</dbReference>
<organism evidence="1">
    <name type="scientific">Aquifex aeolicus</name>
    <dbReference type="NCBI Taxonomy" id="63363"/>
    <lineage>
        <taxon>Bacteria</taxon>
        <taxon>Pseudomonadati</taxon>
        <taxon>Aquificota</taxon>
        <taxon>Aquificia</taxon>
        <taxon>Aquificales</taxon>
        <taxon>Aquificaceae</taxon>
        <taxon>Aquifex</taxon>
    </lineage>
</organism>
<dbReference type="AlphaFoldDB" id="A0A7C5L228"/>
<dbReference type="Proteomes" id="UP000885792">
    <property type="component" value="Unassembled WGS sequence"/>
</dbReference>
<proteinExistence type="predicted"/>
<accession>A0A7C5L228</accession>
<reference evidence="1" key="1">
    <citation type="journal article" date="2020" name="mSystems">
        <title>Genome- and Community-Level Interaction Insights into Carbon Utilization and Element Cycling Functions of Hydrothermarchaeota in Hydrothermal Sediment.</title>
        <authorList>
            <person name="Zhou Z."/>
            <person name="Liu Y."/>
            <person name="Xu W."/>
            <person name="Pan J."/>
            <person name="Luo Z.H."/>
            <person name="Li M."/>
        </authorList>
    </citation>
    <scope>NUCLEOTIDE SEQUENCE [LARGE SCALE GENOMIC DNA]</scope>
    <source>
        <strain evidence="1">HyVt-501</strain>
    </source>
</reference>
<comment type="caution">
    <text evidence="1">The sequence shown here is derived from an EMBL/GenBank/DDBJ whole genome shotgun (WGS) entry which is preliminary data.</text>
</comment>
<sequence length="296" mass="33587">MRSRGAIRVLLSLYLWAFILYQLLPVRVIPYTSYAPSDFYPKPFLHVYTFAYGVKTAFSNHAGSIGNLLSTMDRRGFDFAFGDFPQIIEGRLFPLPQRSECLRVGEGETFSPIHFLLETLPKRLVGVSPDDPLTRTDPGGFERCVLVVPGGRILLSTFTGLEIPSYGSVLGSRRNLSFSRNRIEGDEYPLELLRGAVVTLGNISVRVFGYSEWSFYLPGESTRHPFRLVVETDVEKPLIFIYREGELEGIFDRGRITYPVTERGAYTVAVMSYKFRFNVFYFGLRTLSLASPVRLL</sequence>
<gene>
    <name evidence="1" type="ORF">ENJ61_00015</name>
</gene>
<name>A0A7C5L228_AQUAO</name>